<dbReference type="PANTHER" id="PTHR30511:SF0">
    <property type="entry name" value="ALANINE RACEMASE, CATABOLIC-RELATED"/>
    <property type="match status" value="1"/>
</dbReference>
<comment type="cofactor">
    <cofactor evidence="1 4">
        <name>pyridoxal 5'-phosphate</name>
        <dbReference type="ChEBI" id="CHEBI:597326"/>
    </cofactor>
</comment>
<keyword evidence="3" id="KW-0413">Isomerase</keyword>
<evidence type="ECO:0000256" key="2">
    <source>
        <dbReference type="ARBA" id="ARBA00022898"/>
    </source>
</evidence>
<organism evidence="7 8">
    <name type="scientific">Leptotrichia wadei</name>
    <dbReference type="NCBI Taxonomy" id="157687"/>
    <lineage>
        <taxon>Bacteria</taxon>
        <taxon>Fusobacteriati</taxon>
        <taxon>Fusobacteriota</taxon>
        <taxon>Fusobacteriia</taxon>
        <taxon>Fusobacteriales</taxon>
        <taxon>Leptotrichiaceae</taxon>
        <taxon>Leptotrichia</taxon>
    </lineage>
</organism>
<feature type="binding site" evidence="5">
    <location>
        <position position="140"/>
    </location>
    <ligand>
        <name>substrate</name>
    </ligand>
</feature>
<gene>
    <name evidence="7" type="ORF">JCM16777_0550</name>
</gene>
<dbReference type="Gene3D" id="2.40.37.10">
    <property type="entry name" value="Lyase, Ornithine Decarboxylase, Chain A, domain 1"/>
    <property type="match status" value="1"/>
</dbReference>
<dbReference type="InterPro" id="IPR020622">
    <property type="entry name" value="Ala_racemase_pyridoxalP-BS"/>
</dbReference>
<evidence type="ECO:0000259" key="6">
    <source>
        <dbReference type="SMART" id="SM01005"/>
    </source>
</evidence>
<dbReference type="Gene3D" id="3.20.20.10">
    <property type="entry name" value="Alanine racemase"/>
    <property type="match status" value="1"/>
</dbReference>
<evidence type="ECO:0000313" key="8">
    <source>
        <dbReference type="Proteomes" id="UP000321943"/>
    </source>
</evidence>
<dbReference type="AlphaFoldDB" id="A0A7U6L9I2"/>
<accession>A0A7U6L9I2</accession>
<reference evidence="7 8" key="1">
    <citation type="submission" date="2019-07" db="EMBL/GenBank/DDBJ databases">
        <title>Complete Genome Sequence of Leptotrichia wadei Strain JCM16777.</title>
        <authorList>
            <person name="Watanabe S."/>
            <person name="Cui L."/>
        </authorList>
    </citation>
    <scope>NUCLEOTIDE SEQUENCE [LARGE SCALE GENOMIC DNA]</scope>
    <source>
        <strain evidence="7 8">JCM16777</strain>
    </source>
</reference>
<dbReference type="PROSITE" id="PS00395">
    <property type="entry name" value="ALANINE_RACEMASE"/>
    <property type="match status" value="1"/>
</dbReference>
<feature type="domain" description="Alanine racemase C-terminal" evidence="6">
    <location>
        <begin position="259"/>
        <end position="394"/>
    </location>
</feature>
<dbReference type="GO" id="GO:0008784">
    <property type="term" value="F:alanine racemase activity"/>
    <property type="evidence" value="ECO:0007669"/>
    <property type="project" value="InterPro"/>
</dbReference>
<evidence type="ECO:0000256" key="3">
    <source>
        <dbReference type="ARBA" id="ARBA00023235"/>
    </source>
</evidence>
<dbReference type="GO" id="GO:0030170">
    <property type="term" value="F:pyridoxal phosphate binding"/>
    <property type="evidence" value="ECO:0007669"/>
    <property type="project" value="TreeGrafter"/>
</dbReference>
<dbReference type="Proteomes" id="UP000321943">
    <property type="component" value="Chromosome"/>
</dbReference>
<dbReference type="GeneID" id="84803900"/>
<evidence type="ECO:0000256" key="5">
    <source>
        <dbReference type="PIRSR" id="PIRSR600821-52"/>
    </source>
</evidence>
<dbReference type="KEGG" id="lwd:JCM16777_0550"/>
<feature type="modified residue" description="N6-(pyridoxal phosphate)lysine" evidence="4">
    <location>
        <position position="31"/>
    </location>
</feature>
<dbReference type="PRINTS" id="PR00992">
    <property type="entry name" value="ALARACEMASE"/>
</dbReference>
<evidence type="ECO:0000256" key="4">
    <source>
        <dbReference type="PIRSR" id="PIRSR600821-50"/>
    </source>
</evidence>
<proteinExistence type="predicted"/>
<dbReference type="GO" id="GO:0005829">
    <property type="term" value="C:cytosol"/>
    <property type="evidence" value="ECO:0007669"/>
    <property type="project" value="TreeGrafter"/>
</dbReference>
<dbReference type="SUPFAM" id="SSF50621">
    <property type="entry name" value="Alanine racemase C-terminal domain-like"/>
    <property type="match status" value="1"/>
</dbReference>
<dbReference type="InterPro" id="IPR009006">
    <property type="entry name" value="Ala_racemase/Decarboxylase_C"/>
</dbReference>
<dbReference type="PANTHER" id="PTHR30511">
    <property type="entry name" value="ALANINE RACEMASE"/>
    <property type="match status" value="1"/>
</dbReference>
<feature type="binding site" evidence="5">
    <location>
        <position position="330"/>
    </location>
    <ligand>
        <name>substrate</name>
    </ligand>
</feature>
<protein>
    <submittedName>
        <fullName evidence="7">Alanine racemase</fullName>
    </submittedName>
</protein>
<dbReference type="SUPFAM" id="SSF51419">
    <property type="entry name" value="PLP-binding barrel"/>
    <property type="match status" value="1"/>
</dbReference>
<evidence type="ECO:0000313" key="7">
    <source>
        <dbReference type="EMBL" id="BBM42301.1"/>
    </source>
</evidence>
<dbReference type="EMBL" id="AP019829">
    <property type="protein sequence ID" value="BBM42301.1"/>
    <property type="molecule type" value="Genomic_DNA"/>
</dbReference>
<dbReference type="GO" id="GO:0030632">
    <property type="term" value="P:D-alanine biosynthetic process"/>
    <property type="evidence" value="ECO:0007669"/>
    <property type="project" value="TreeGrafter"/>
</dbReference>
<keyword evidence="2 4" id="KW-0663">Pyridoxal phosphate</keyword>
<dbReference type="Pfam" id="PF01168">
    <property type="entry name" value="Ala_racemase_N"/>
    <property type="match status" value="1"/>
</dbReference>
<dbReference type="InterPro" id="IPR011079">
    <property type="entry name" value="Ala_racemase_C"/>
</dbReference>
<dbReference type="InterPro" id="IPR029066">
    <property type="entry name" value="PLP-binding_barrel"/>
</dbReference>
<dbReference type="Pfam" id="PF00842">
    <property type="entry name" value="Ala_racemase_C"/>
    <property type="match status" value="1"/>
</dbReference>
<dbReference type="SMART" id="SM01005">
    <property type="entry name" value="Ala_racemase_C"/>
    <property type="match status" value="1"/>
</dbReference>
<sequence>MLVNLEIKKTNLEKNLKIARSINENLICVIKDNAYGLGIENILPILLENKCDYFAVAYIEETLKIQEVLENLKLKNQNNKIKVMTLNYVKPENVEYAIKNNIELTVFNFSQLLDYLKILDEFFENTTLKIHIKVNSGMNRLGFDENEILELVEIIKKYEINFLNNKSKNKTSKNRLEIISIFSHISDAENQVETENQVEKYEKILKIFSQNNVRYKYSHLQASPLLFKYGKKYNYDFARIGMALYGMEPLSTDVGLLDVITVKSKIINIRNVKKNDKVSYGSKGIVKHDSKIGIVAIGYAHGLQKQIENSGEAYILVNGQKAKIIGEICMDMVFVDLTDIENVEVNDEVVIVGSQKNIENGITKRITLRQVAKWARTIQDDILTKFGGIKKTVD</sequence>
<dbReference type="CDD" id="cd00430">
    <property type="entry name" value="PLPDE_III_AR"/>
    <property type="match status" value="1"/>
</dbReference>
<dbReference type="RefSeq" id="WP_018498902.1">
    <property type="nucleotide sequence ID" value="NZ_AP019829.2"/>
</dbReference>
<dbReference type="InterPro" id="IPR001608">
    <property type="entry name" value="Ala_racemase_N"/>
</dbReference>
<dbReference type="NCBIfam" id="TIGR00492">
    <property type="entry name" value="alr"/>
    <property type="match status" value="1"/>
</dbReference>
<evidence type="ECO:0000256" key="1">
    <source>
        <dbReference type="ARBA" id="ARBA00001933"/>
    </source>
</evidence>
<name>A0A7U6L9I2_9FUSO</name>
<dbReference type="InterPro" id="IPR000821">
    <property type="entry name" value="Ala_racemase"/>
</dbReference>